<evidence type="ECO:0000256" key="2">
    <source>
        <dbReference type="ARBA" id="ARBA00022475"/>
    </source>
</evidence>
<keyword evidence="4 6" id="KW-1133">Transmembrane helix</keyword>
<evidence type="ECO:0000313" key="8">
    <source>
        <dbReference type="Proteomes" id="UP000276542"/>
    </source>
</evidence>
<evidence type="ECO:0000256" key="3">
    <source>
        <dbReference type="ARBA" id="ARBA00022692"/>
    </source>
</evidence>
<dbReference type="AlphaFoldDB" id="A0A3A5H4N2"/>
<sequence>MPTSGHFAAFLLASLIFIQVPGPSLLFTIGRALTVGRRDALLSVVGNALGLLGQVLGVALGLGALVATSAAAFTALKLAGAAYVVYLGIQAIRHRGDARAAMLGGAEAAVRGMSTWGSIRTGAIVGVTNPKTIVFFAAFLPQFVSPSGSAGLQLVFLGLVFSVLAIASDSVWVFAASRAREWFAREPQRLDRLGATGGVMMIGLGATLATTGTSSH</sequence>
<evidence type="ECO:0000256" key="4">
    <source>
        <dbReference type="ARBA" id="ARBA00022989"/>
    </source>
</evidence>
<evidence type="ECO:0000256" key="6">
    <source>
        <dbReference type="SAM" id="Phobius"/>
    </source>
</evidence>
<comment type="subcellular location">
    <subcellularLocation>
        <location evidence="1">Cell membrane</location>
        <topology evidence="1">Multi-pass membrane protein</topology>
    </subcellularLocation>
</comment>
<proteinExistence type="predicted"/>
<evidence type="ECO:0000313" key="7">
    <source>
        <dbReference type="EMBL" id="RJS45572.1"/>
    </source>
</evidence>
<accession>A0A3A5H4N2</accession>
<dbReference type="PANTHER" id="PTHR30086:SF20">
    <property type="entry name" value="ARGININE EXPORTER PROTEIN ARGO-RELATED"/>
    <property type="match status" value="1"/>
</dbReference>
<feature type="transmembrane region" description="Helical" evidence="6">
    <location>
        <begin position="41"/>
        <end position="64"/>
    </location>
</feature>
<keyword evidence="8" id="KW-1185">Reference proteome</keyword>
<dbReference type="PIRSF" id="PIRSF006324">
    <property type="entry name" value="LeuE"/>
    <property type="match status" value="1"/>
</dbReference>
<evidence type="ECO:0000256" key="1">
    <source>
        <dbReference type="ARBA" id="ARBA00004651"/>
    </source>
</evidence>
<keyword evidence="2" id="KW-1003">Cell membrane</keyword>
<feature type="transmembrane region" description="Helical" evidence="6">
    <location>
        <begin position="152"/>
        <end position="175"/>
    </location>
</feature>
<dbReference type="EMBL" id="QYRP01000002">
    <property type="protein sequence ID" value="RJS45572.1"/>
    <property type="molecule type" value="Genomic_DNA"/>
</dbReference>
<dbReference type="Proteomes" id="UP000276542">
    <property type="component" value="Unassembled WGS sequence"/>
</dbReference>
<dbReference type="OrthoDB" id="3175972at2"/>
<dbReference type="RefSeq" id="WP_120059472.1">
    <property type="nucleotide sequence ID" value="NZ_QYRP01000002.1"/>
</dbReference>
<keyword evidence="5 6" id="KW-0472">Membrane</keyword>
<feature type="transmembrane region" description="Helical" evidence="6">
    <location>
        <begin position="6"/>
        <end position="29"/>
    </location>
</feature>
<gene>
    <name evidence="7" type="ORF">D4739_04625</name>
</gene>
<dbReference type="InterPro" id="IPR001123">
    <property type="entry name" value="LeuE-type"/>
</dbReference>
<feature type="transmembrane region" description="Helical" evidence="6">
    <location>
        <begin position="121"/>
        <end position="140"/>
    </location>
</feature>
<organism evidence="7 8">
    <name type="scientific">Nocardioides cavernaquae</name>
    <dbReference type="NCBI Taxonomy" id="2321396"/>
    <lineage>
        <taxon>Bacteria</taxon>
        <taxon>Bacillati</taxon>
        <taxon>Actinomycetota</taxon>
        <taxon>Actinomycetes</taxon>
        <taxon>Propionibacteriales</taxon>
        <taxon>Nocardioidaceae</taxon>
        <taxon>Nocardioides</taxon>
    </lineage>
</organism>
<dbReference type="GO" id="GO:0005886">
    <property type="term" value="C:plasma membrane"/>
    <property type="evidence" value="ECO:0007669"/>
    <property type="project" value="UniProtKB-SubCell"/>
</dbReference>
<feature type="transmembrane region" description="Helical" evidence="6">
    <location>
        <begin position="70"/>
        <end position="89"/>
    </location>
</feature>
<evidence type="ECO:0000256" key="5">
    <source>
        <dbReference type="ARBA" id="ARBA00023136"/>
    </source>
</evidence>
<dbReference type="GO" id="GO:0015171">
    <property type="term" value="F:amino acid transmembrane transporter activity"/>
    <property type="evidence" value="ECO:0007669"/>
    <property type="project" value="TreeGrafter"/>
</dbReference>
<name>A0A3A5H4N2_9ACTN</name>
<dbReference type="PANTHER" id="PTHR30086">
    <property type="entry name" value="ARGININE EXPORTER PROTEIN ARGO"/>
    <property type="match status" value="1"/>
</dbReference>
<protein>
    <submittedName>
        <fullName evidence="7">LysE family translocator</fullName>
    </submittedName>
</protein>
<dbReference type="Pfam" id="PF01810">
    <property type="entry name" value="LysE"/>
    <property type="match status" value="1"/>
</dbReference>
<reference evidence="8" key="1">
    <citation type="submission" date="2018-09" db="EMBL/GenBank/DDBJ databases">
        <authorList>
            <person name="Zhu H."/>
        </authorList>
    </citation>
    <scope>NUCLEOTIDE SEQUENCE [LARGE SCALE GENOMIC DNA]</scope>
    <source>
        <strain evidence="8">K1W22B-1</strain>
    </source>
</reference>
<comment type="caution">
    <text evidence="7">The sequence shown here is derived from an EMBL/GenBank/DDBJ whole genome shotgun (WGS) entry which is preliminary data.</text>
</comment>
<keyword evidence="3 6" id="KW-0812">Transmembrane</keyword>